<dbReference type="EMBL" id="UGSJ01000001">
    <property type="protein sequence ID" value="SUA89503.1"/>
    <property type="molecule type" value="Genomic_DNA"/>
</dbReference>
<organism evidence="1 2">
    <name type="scientific">Pandoraea pulmonicola</name>
    <dbReference type="NCBI Taxonomy" id="93221"/>
    <lineage>
        <taxon>Bacteria</taxon>
        <taxon>Pseudomonadati</taxon>
        <taxon>Pseudomonadota</taxon>
        <taxon>Betaproteobacteria</taxon>
        <taxon>Burkholderiales</taxon>
        <taxon>Burkholderiaceae</taxon>
        <taxon>Pandoraea</taxon>
    </lineage>
</organism>
<protein>
    <submittedName>
        <fullName evidence="1">Uncharacterized protein</fullName>
    </submittedName>
</protein>
<reference evidence="1 2" key="1">
    <citation type="submission" date="2018-06" db="EMBL/GenBank/DDBJ databases">
        <authorList>
            <consortium name="Pathogen Informatics"/>
            <person name="Doyle S."/>
        </authorList>
    </citation>
    <scope>NUCLEOTIDE SEQUENCE [LARGE SCALE GENOMIC DNA]</scope>
    <source>
        <strain evidence="1 2">NCTC13159</strain>
    </source>
</reference>
<name>A0AAJ4Z9Y2_PANPU</name>
<sequence>MGRHVGSAKWALAGAPETAADVSVAKVYRDALSLGESSSPRTLYKLRKWGLAGGERQGGGPRFDIGISRLARVPVLRSAARSASSAYSRQFADTLGDELAGDSMGCQQCAGATGPGSGWDADSRVKAQAGLEMAGMREEAACLRAEQMSLGARLTRACNAASNAQRNGQALPRGVDPALARAFTRAWAGLWVSTGPCQHFYRKEFDLAHQRDGRLAQTRHRVDARLAPTHGEDVRQSTDVLAEQVSSDALAWLKTISETGHRGWHFRAARDAMSLVGNLSLLAIVAACFYREHQADDEPTGDPAARMSAANTPFGVPWADWTLLAFEGAKGVLTQSLGSPTLIRHHAVDEVLKRMDAGCRLLEACVMLPASPRTSPWRDTLGTLTRARDVATLFTFANSAVPPTRFALWIPSWFSGPSETRDGYRGLLRVAGLMLDSCRAVTSLLGTWARNEAFTIDANGLAQRWEALCARLAAVPAEDVATVLDRVEAVTQLAALCDTPLLAKIASLSMLRERLLVSGGSLTADQIAVECAALQVPCHASRVDGASRLSLNPGESPWGHRWNGEAWQIGAATPARASYRLLLLYQHWSAALLERAVSASIAEKQEAVSSQDDRSRAGRTRSSVAYIDIESTRV</sequence>
<dbReference type="AlphaFoldDB" id="A0AAJ4Z9Y2"/>
<proteinExistence type="predicted"/>
<accession>A0AAJ4Z9Y2</accession>
<evidence type="ECO:0000313" key="2">
    <source>
        <dbReference type="Proteomes" id="UP000254589"/>
    </source>
</evidence>
<evidence type="ECO:0000313" key="1">
    <source>
        <dbReference type="EMBL" id="SUA89503.1"/>
    </source>
</evidence>
<gene>
    <name evidence="1" type="ORF">NCTC13159_00970</name>
</gene>
<comment type="caution">
    <text evidence="1">The sequence shown here is derived from an EMBL/GenBank/DDBJ whole genome shotgun (WGS) entry which is preliminary data.</text>
</comment>
<dbReference type="Proteomes" id="UP000254589">
    <property type="component" value="Unassembled WGS sequence"/>
</dbReference>